<dbReference type="AlphaFoldDB" id="A0A6D2KUN4"/>
<dbReference type="EMBL" id="CACVBM020001607">
    <property type="protein sequence ID" value="CAA7055794.1"/>
    <property type="molecule type" value="Genomic_DNA"/>
</dbReference>
<dbReference type="PANTHER" id="PTHR24414:SF107">
    <property type="entry name" value="GENOME ASSEMBLY, CHROMOSOME: A04"/>
    <property type="match status" value="1"/>
</dbReference>
<dbReference type="InterPro" id="IPR015915">
    <property type="entry name" value="Kelch-typ_b-propeller"/>
</dbReference>
<keyword evidence="2" id="KW-1185">Reference proteome</keyword>
<evidence type="ECO:0000313" key="1">
    <source>
        <dbReference type="EMBL" id="CAA7055794.1"/>
    </source>
</evidence>
<accession>A0A6D2KUN4</accession>
<comment type="caution">
    <text evidence="1">The sequence shown here is derived from an EMBL/GenBank/DDBJ whole genome shotgun (WGS) entry which is preliminary data.</text>
</comment>
<sequence>MSTPNADDDEPPQQENNQQLSSCRIRNLLRWRNLGAFLRSLDSRYSVWEGKFHQGPSMKVPRRVVETWLGVIDGKIYVIGGGCDEKNHVEFDPESKIWKLLEKEKVVPPRLGGQYYTASLEHKVYMVETGGISVYIADSTEFSSVSREIGFVTSHFGISSGCSVEILSAGEKIRHSKS</sequence>
<dbReference type="OrthoDB" id="1026230at2759"/>
<protein>
    <submittedName>
        <fullName evidence="1">Uncharacterized protein</fullName>
    </submittedName>
</protein>
<proteinExistence type="predicted"/>
<evidence type="ECO:0000313" key="2">
    <source>
        <dbReference type="Proteomes" id="UP000467841"/>
    </source>
</evidence>
<dbReference type="Proteomes" id="UP000467841">
    <property type="component" value="Unassembled WGS sequence"/>
</dbReference>
<name>A0A6D2KUN4_9BRAS</name>
<dbReference type="Gene3D" id="2.120.10.80">
    <property type="entry name" value="Kelch-type beta propeller"/>
    <property type="match status" value="1"/>
</dbReference>
<dbReference type="InterPro" id="IPR050354">
    <property type="entry name" value="F-box/kelch-repeat_ARATH"/>
</dbReference>
<gene>
    <name evidence="1" type="ORF">MERR_LOCUS43030</name>
</gene>
<dbReference type="PANTHER" id="PTHR24414">
    <property type="entry name" value="F-BOX/KELCH-REPEAT PROTEIN SKIP4"/>
    <property type="match status" value="1"/>
</dbReference>
<dbReference type="SUPFAM" id="SSF117281">
    <property type="entry name" value="Kelch motif"/>
    <property type="match status" value="1"/>
</dbReference>
<reference evidence="1" key="1">
    <citation type="submission" date="2020-01" db="EMBL/GenBank/DDBJ databases">
        <authorList>
            <person name="Mishra B."/>
        </authorList>
    </citation>
    <scope>NUCLEOTIDE SEQUENCE [LARGE SCALE GENOMIC DNA]</scope>
</reference>
<organism evidence="1 2">
    <name type="scientific">Microthlaspi erraticum</name>
    <dbReference type="NCBI Taxonomy" id="1685480"/>
    <lineage>
        <taxon>Eukaryota</taxon>
        <taxon>Viridiplantae</taxon>
        <taxon>Streptophyta</taxon>
        <taxon>Embryophyta</taxon>
        <taxon>Tracheophyta</taxon>
        <taxon>Spermatophyta</taxon>
        <taxon>Magnoliopsida</taxon>
        <taxon>eudicotyledons</taxon>
        <taxon>Gunneridae</taxon>
        <taxon>Pentapetalae</taxon>
        <taxon>rosids</taxon>
        <taxon>malvids</taxon>
        <taxon>Brassicales</taxon>
        <taxon>Brassicaceae</taxon>
        <taxon>Coluteocarpeae</taxon>
        <taxon>Microthlaspi</taxon>
    </lineage>
</organism>